<reference evidence="1 2" key="1">
    <citation type="submission" date="2019-02" db="EMBL/GenBank/DDBJ databases">
        <title>Genomic Encyclopedia of Type Strains, Phase IV (KMG-IV): sequencing the most valuable type-strain genomes for metagenomic binning, comparative biology and taxonomic classification.</title>
        <authorList>
            <person name="Goeker M."/>
        </authorList>
    </citation>
    <scope>NUCLEOTIDE SEQUENCE [LARGE SCALE GENOMIC DNA]</scope>
    <source>
        <strain evidence="1 2">K24</strain>
    </source>
</reference>
<dbReference type="RefSeq" id="WP_130355993.1">
    <property type="nucleotide sequence ID" value="NZ_SGXC01000001.1"/>
</dbReference>
<gene>
    <name evidence="1" type="ORF">EV675_0668</name>
</gene>
<dbReference type="Proteomes" id="UP000292445">
    <property type="component" value="Unassembled WGS sequence"/>
</dbReference>
<evidence type="ECO:0000313" key="1">
    <source>
        <dbReference type="EMBL" id="RZS84651.1"/>
    </source>
</evidence>
<dbReference type="InterPro" id="IPR010353">
    <property type="entry name" value="DmpK"/>
</dbReference>
<keyword evidence="1" id="KW-0560">Oxidoreductase</keyword>
<comment type="caution">
    <text evidence="1">The sequence shown here is derived from an EMBL/GenBank/DDBJ whole genome shotgun (WGS) entry which is preliminary data.</text>
</comment>
<dbReference type="PIRSF" id="PIRSF000039">
    <property type="entry name" value="Phenol_monooxy_K"/>
    <property type="match status" value="1"/>
</dbReference>
<evidence type="ECO:0000313" key="2">
    <source>
        <dbReference type="Proteomes" id="UP000292445"/>
    </source>
</evidence>
<protein>
    <submittedName>
        <fullName evidence="1">Phenol 2-monooxygenase P0 subunit</fullName>
    </submittedName>
</protein>
<dbReference type="OrthoDB" id="8564678at2"/>
<keyword evidence="1" id="KW-0503">Monooxygenase</keyword>
<proteinExistence type="predicted"/>
<organism evidence="1 2">
    <name type="scientific">Pigmentiphaga kullae</name>
    <dbReference type="NCBI Taxonomy" id="151784"/>
    <lineage>
        <taxon>Bacteria</taxon>
        <taxon>Pseudomonadati</taxon>
        <taxon>Pseudomonadota</taxon>
        <taxon>Betaproteobacteria</taxon>
        <taxon>Burkholderiales</taxon>
        <taxon>Alcaligenaceae</taxon>
        <taxon>Pigmentiphaga</taxon>
    </lineage>
</organism>
<keyword evidence="2" id="KW-1185">Reference proteome</keyword>
<accession>A0A4Q7NI18</accession>
<name>A0A4Q7NI18_9BURK</name>
<sequence length="85" mass="9745">MDATAAGTPPHPSRYVRVLGLLESRYVEFEFSIGDPELAVELVLEFPQFQEFCRRNRVRMVGAEEAARLDLERMKWRYGSPGVAE</sequence>
<dbReference type="GO" id="GO:0004497">
    <property type="term" value="F:monooxygenase activity"/>
    <property type="evidence" value="ECO:0007669"/>
    <property type="project" value="UniProtKB-KW"/>
</dbReference>
<dbReference type="Pfam" id="PF06099">
    <property type="entry name" value="Phenol_hyd_sub"/>
    <property type="match status" value="1"/>
</dbReference>
<dbReference type="EMBL" id="SGXC01000001">
    <property type="protein sequence ID" value="RZS84651.1"/>
    <property type="molecule type" value="Genomic_DNA"/>
</dbReference>
<dbReference type="AlphaFoldDB" id="A0A4Q7NI18"/>